<dbReference type="Proteomes" id="UP000184196">
    <property type="component" value="Unassembled WGS sequence"/>
</dbReference>
<dbReference type="OrthoDB" id="9808591at2"/>
<evidence type="ECO:0000313" key="7">
    <source>
        <dbReference type="EMBL" id="SHF08034.1"/>
    </source>
</evidence>
<dbReference type="SFLD" id="SFLDS00029">
    <property type="entry name" value="Radical_SAM"/>
    <property type="match status" value="1"/>
</dbReference>
<evidence type="ECO:0000313" key="8">
    <source>
        <dbReference type="Proteomes" id="UP000184196"/>
    </source>
</evidence>
<dbReference type="PANTHER" id="PTHR43273:SF8">
    <property type="entry name" value="RADICAL SAM DOMAIN PROTEIN"/>
    <property type="match status" value="1"/>
</dbReference>
<protein>
    <recommendedName>
        <fullName evidence="6">Radical SAM core domain-containing protein</fullName>
    </recommendedName>
</protein>
<dbReference type="CDD" id="cd01335">
    <property type="entry name" value="Radical_SAM"/>
    <property type="match status" value="1"/>
</dbReference>
<dbReference type="InterPro" id="IPR013785">
    <property type="entry name" value="Aldolase_TIM"/>
</dbReference>
<dbReference type="NCBIfam" id="TIGR03974">
    <property type="entry name" value="rSAM_six_Cys"/>
    <property type="match status" value="1"/>
</dbReference>
<keyword evidence="5" id="KW-0411">Iron-sulfur</keyword>
<dbReference type="InterPro" id="IPR058240">
    <property type="entry name" value="rSAM_sf"/>
</dbReference>
<dbReference type="RefSeq" id="WP_073164535.1">
    <property type="nucleotide sequence ID" value="NZ_FQUW01000014.1"/>
</dbReference>
<dbReference type="PANTHER" id="PTHR43273">
    <property type="entry name" value="ANAEROBIC SULFATASE-MATURATING ENZYME HOMOLOG ASLB-RELATED"/>
    <property type="match status" value="1"/>
</dbReference>
<dbReference type="SFLD" id="SFLDG01067">
    <property type="entry name" value="SPASM/twitch_domain_containing"/>
    <property type="match status" value="1"/>
</dbReference>
<feature type="domain" description="Radical SAM core" evidence="6">
    <location>
        <begin position="86"/>
        <end position="316"/>
    </location>
</feature>
<dbReference type="SFLD" id="SFLDG01384">
    <property type="entry name" value="thioether_bond_formation_requi"/>
    <property type="match status" value="1"/>
</dbReference>
<dbReference type="Pfam" id="PF13186">
    <property type="entry name" value="SPASM"/>
    <property type="match status" value="1"/>
</dbReference>
<dbReference type="SFLD" id="SFLDG01386">
    <property type="entry name" value="main_SPASM_domain-containing"/>
    <property type="match status" value="1"/>
</dbReference>
<dbReference type="Gene3D" id="3.20.20.70">
    <property type="entry name" value="Aldolase class I"/>
    <property type="match status" value="1"/>
</dbReference>
<evidence type="ECO:0000256" key="3">
    <source>
        <dbReference type="ARBA" id="ARBA00022723"/>
    </source>
</evidence>
<dbReference type="InterPro" id="IPR023885">
    <property type="entry name" value="4Fe4S-binding_SPASM_dom"/>
</dbReference>
<dbReference type="InterPro" id="IPR023867">
    <property type="entry name" value="Sulphatase_maturase_rSAM"/>
</dbReference>
<gene>
    <name evidence="7" type="ORF">SAMN02745218_01415</name>
</gene>
<dbReference type="Pfam" id="PF13353">
    <property type="entry name" value="Fer4_12"/>
    <property type="match status" value="1"/>
</dbReference>
<dbReference type="PROSITE" id="PS51918">
    <property type="entry name" value="RADICAL_SAM"/>
    <property type="match status" value="1"/>
</dbReference>
<organism evidence="7 8">
    <name type="scientific">Desulfofundulus australicus DSM 11792</name>
    <dbReference type="NCBI Taxonomy" id="1121425"/>
    <lineage>
        <taxon>Bacteria</taxon>
        <taxon>Bacillati</taxon>
        <taxon>Bacillota</taxon>
        <taxon>Clostridia</taxon>
        <taxon>Eubacteriales</taxon>
        <taxon>Peptococcaceae</taxon>
        <taxon>Desulfofundulus</taxon>
    </lineage>
</organism>
<dbReference type="GO" id="GO:0016491">
    <property type="term" value="F:oxidoreductase activity"/>
    <property type="evidence" value="ECO:0007669"/>
    <property type="project" value="InterPro"/>
</dbReference>
<evidence type="ECO:0000256" key="4">
    <source>
        <dbReference type="ARBA" id="ARBA00023004"/>
    </source>
</evidence>
<evidence type="ECO:0000256" key="2">
    <source>
        <dbReference type="ARBA" id="ARBA00022691"/>
    </source>
</evidence>
<dbReference type="GO" id="GO:0046872">
    <property type="term" value="F:metal ion binding"/>
    <property type="evidence" value="ECO:0007669"/>
    <property type="project" value="UniProtKB-KW"/>
</dbReference>
<dbReference type="NCBIfam" id="TIGR04085">
    <property type="entry name" value="rSAM_more_4Fe4S"/>
    <property type="match status" value="1"/>
</dbReference>
<reference evidence="8" key="1">
    <citation type="submission" date="2016-11" db="EMBL/GenBank/DDBJ databases">
        <authorList>
            <person name="Varghese N."/>
            <person name="Submissions S."/>
        </authorList>
    </citation>
    <scope>NUCLEOTIDE SEQUENCE [LARGE SCALE GENOMIC DNA]</scope>
    <source>
        <strain evidence="8">DSM 11792</strain>
    </source>
</reference>
<dbReference type="GO" id="GO:0051536">
    <property type="term" value="F:iron-sulfur cluster binding"/>
    <property type="evidence" value="ECO:0007669"/>
    <property type="project" value="UniProtKB-KW"/>
</dbReference>
<dbReference type="EMBL" id="FQUW01000014">
    <property type="protein sequence ID" value="SHF08034.1"/>
    <property type="molecule type" value="Genomic_DNA"/>
</dbReference>
<evidence type="ECO:0000256" key="5">
    <source>
        <dbReference type="ARBA" id="ARBA00023014"/>
    </source>
</evidence>
<dbReference type="InterPro" id="IPR047602">
    <property type="entry name" value="SPASM_CteB-like"/>
</dbReference>
<dbReference type="InterPro" id="IPR024025">
    <property type="entry name" value="SCIFF_rSAM_maturase"/>
</dbReference>
<keyword evidence="4" id="KW-0408">Iron</keyword>
<name>A0A1M4YQF0_9FIRM</name>
<keyword evidence="8" id="KW-1185">Reference proteome</keyword>
<dbReference type="SUPFAM" id="SSF102114">
    <property type="entry name" value="Radical SAM enzymes"/>
    <property type="match status" value="1"/>
</dbReference>
<dbReference type="InterPro" id="IPR007197">
    <property type="entry name" value="rSAM"/>
</dbReference>
<sequence length="451" mass="50778">MIHKFIFDDYRFVLDVNSGSVHVVDELTWCLLDEYPFENERDILARYASYPPSEVVEAMQEIKELVREGLLFSPDPLDGHYEPADEPVVKALCLHLAHDCNLACRYCFAGQGHFGGPGGLMPAETGRRALDFLFASSGSRRHVEVDFFGGEPLLNFNTLQDLVEYGRRRAAQLGKVIKFTVTTNALLLTPEVGRFLNEHDLAVVLSLDGREEVHNAMRIFPGGQGSYECVVENICRFVFSRPGGEYYVRGTFTRRNLDFSRDVLHMADLGFKHISVEPVVAPYHEEYALQPGDVPRICEEYEILTRQLVSRARRGQQVNFFHFNIDLDGGPCLPKRLAGCGAGREYLAVSPEGKLYPCHQFVGRPEYCMGDVEGGIVRPDLVEEFRRAHVYNKDACRGCWARFICSGGCHANAHAFHGNIFTPYELACALIKKRIECAIYLKAVLAKEGLI</sequence>
<keyword evidence="3" id="KW-0479">Metal-binding</keyword>
<comment type="cofactor">
    <cofactor evidence="1">
        <name>[4Fe-4S] cluster</name>
        <dbReference type="ChEBI" id="CHEBI:49883"/>
    </cofactor>
</comment>
<keyword evidence="2" id="KW-0949">S-adenosyl-L-methionine</keyword>
<dbReference type="AlphaFoldDB" id="A0A1M4YQF0"/>
<evidence type="ECO:0000259" key="6">
    <source>
        <dbReference type="PROSITE" id="PS51918"/>
    </source>
</evidence>
<evidence type="ECO:0000256" key="1">
    <source>
        <dbReference type="ARBA" id="ARBA00001966"/>
    </source>
</evidence>
<dbReference type="CDD" id="cd21124">
    <property type="entry name" value="SPASM_CteB-like"/>
    <property type="match status" value="1"/>
</dbReference>
<proteinExistence type="predicted"/>
<accession>A0A1M4YQF0</accession>